<evidence type="ECO:0000256" key="2">
    <source>
        <dbReference type="ARBA" id="ARBA00023125"/>
    </source>
</evidence>
<protein>
    <submittedName>
        <fullName evidence="5">GntR family transcriptional regulator</fullName>
    </submittedName>
</protein>
<dbReference type="Pfam" id="PF07702">
    <property type="entry name" value="UTRA"/>
    <property type="match status" value="1"/>
</dbReference>
<accession>A0A417YQ01</accession>
<dbReference type="EMBL" id="QWEH01000001">
    <property type="protein sequence ID" value="RHW35633.1"/>
    <property type="molecule type" value="Genomic_DNA"/>
</dbReference>
<dbReference type="GO" id="GO:0003700">
    <property type="term" value="F:DNA-binding transcription factor activity"/>
    <property type="evidence" value="ECO:0007669"/>
    <property type="project" value="InterPro"/>
</dbReference>
<evidence type="ECO:0000259" key="4">
    <source>
        <dbReference type="PROSITE" id="PS50949"/>
    </source>
</evidence>
<dbReference type="OrthoDB" id="9816541at2"/>
<proteinExistence type="predicted"/>
<dbReference type="Gene3D" id="3.40.1410.10">
    <property type="entry name" value="Chorismate lyase-like"/>
    <property type="match status" value="1"/>
</dbReference>
<dbReference type="PANTHER" id="PTHR44846:SF1">
    <property type="entry name" value="MANNOSYL-D-GLYCERATE TRANSPORT_METABOLISM SYSTEM REPRESSOR MNGR-RELATED"/>
    <property type="match status" value="1"/>
</dbReference>
<dbReference type="GO" id="GO:0045892">
    <property type="term" value="P:negative regulation of DNA-templated transcription"/>
    <property type="evidence" value="ECO:0007669"/>
    <property type="project" value="TreeGrafter"/>
</dbReference>
<keyword evidence="2" id="KW-0238">DNA-binding</keyword>
<dbReference type="SMART" id="SM00866">
    <property type="entry name" value="UTRA"/>
    <property type="match status" value="1"/>
</dbReference>
<evidence type="ECO:0000256" key="3">
    <source>
        <dbReference type="ARBA" id="ARBA00023163"/>
    </source>
</evidence>
<gene>
    <name evidence="5" type="ORF">D1B32_00850</name>
</gene>
<dbReference type="Pfam" id="PF00392">
    <property type="entry name" value="GntR"/>
    <property type="match status" value="1"/>
</dbReference>
<dbReference type="InterPro" id="IPR028978">
    <property type="entry name" value="Chorismate_lyase_/UTRA_dom_sf"/>
</dbReference>
<evidence type="ECO:0000313" key="5">
    <source>
        <dbReference type="EMBL" id="RHW35633.1"/>
    </source>
</evidence>
<organism evidence="5 6">
    <name type="scientific">Oceanobacillus profundus</name>
    <dbReference type="NCBI Taxonomy" id="372463"/>
    <lineage>
        <taxon>Bacteria</taxon>
        <taxon>Bacillati</taxon>
        <taxon>Bacillota</taxon>
        <taxon>Bacilli</taxon>
        <taxon>Bacillales</taxon>
        <taxon>Bacillaceae</taxon>
        <taxon>Oceanobacillus</taxon>
    </lineage>
</organism>
<dbReference type="InterPro" id="IPR036390">
    <property type="entry name" value="WH_DNA-bd_sf"/>
</dbReference>
<keyword evidence="1" id="KW-0805">Transcription regulation</keyword>
<dbReference type="Proteomes" id="UP000285456">
    <property type="component" value="Unassembled WGS sequence"/>
</dbReference>
<dbReference type="SUPFAM" id="SSF46785">
    <property type="entry name" value="Winged helix' DNA-binding domain"/>
    <property type="match status" value="1"/>
</dbReference>
<evidence type="ECO:0000256" key="1">
    <source>
        <dbReference type="ARBA" id="ARBA00023015"/>
    </source>
</evidence>
<dbReference type="SUPFAM" id="SSF64288">
    <property type="entry name" value="Chorismate lyase-like"/>
    <property type="match status" value="1"/>
</dbReference>
<comment type="caution">
    <text evidence="5">The sequence shown here is derived from an EMBL/GenBank/DDBJ whole genome shotgun (WGS) entry which is preliminary data.</text>
</comment>
<keyword evidence="6" id="KW-1185">Reference proteome</keyword>
<keyword evidence="3" id="KW-0804">Transcription</keyword>
<dbReference type="PANTHER" id="PTHR44846">
    <property type="entry name" value="MANNOSYL-D-GLYCERATE TRANSPORT/METABOLISM SYSTEM REPRESSOR MNGR-RELATED"/>
    <property type="match status" value="1"/>
</dbReference>
<dbReference type="InterPro" id="IPR011663">
    <property type="entry name" value="UTRA"/>
</dbReference>
<dbReference type="GO" id="GO:0003677">
    <property type="term" value="F:DNA binding"/>
    <property type="evidence" value="ECO:0007669"/>
    <property type="project" value="UniProtKB-KW"/>
</dbReference>
<sequence>MEGDETISTEKENVIVDDIMRQIANQTLKPGTKLPSEYVLVEKYRVPRMTVRNALMKLEEQGIVYSKQGKGRYLKEESKHIDLHLTGKISFTDKMKQLGYDLTTKNVYCEEIPFDAKIYRILQAVEGDTIFKIGRLRYINGEPVAIHNSFVSETNFPVIGKDGPAIESMFAYYRQLGYEEFSSNKTLLSTTFPTVFEQELLACKSMVPLIVVESNCIDGKSEKLLEYTKILYRSDKFQYDITMD</sequence>
<dbReference type="SMART" id="SM00345">
    <property type="entry name" value="HTH_GNTR"/>
    <property type="match status" value="1"/>
</dbReference>
<dbReference type="CDD" id="cd07377">
    <property type="entry name" value="WHTH_GntR"/>
    <property type="match status" value="1"/>
</dbReference>
<reference evidence="5 6" key="1">
    <citation type="journal article" date="2007" name="Int. J. Syst. Evol. Microbiol.">
        <title>Oceanobacillus profundus sp. nov., isolated from a deep-sea sediment core.</title>
        <authorList>
            <person name="Kim Y.G."/>
            <person name="Choi D.H."/>
            <person name="Hyun S."/>
            <person name="Cho B.C."/>
        </authorList>
    </citation>
    <scope>NUCLEOTIDE SEQUENCE [LARGE SCALE GENOMIC DNA]</scope>
    <source>
        <strain evidence="5 6">DSM 18246</strain>
    </source>
</reference>
<dbReference type="Gene3D" id="1.10.10.10">
    <property type="entry name" value="Winged helix-like DNA-binding domain superfamily/Winged helix DNA-binding domain"/>
    <property type="match status" value="1"/>
</dbReference>
<feature type="domain" description="HTH gntR-type" evidence="4">
    <location>
        <begin position="9"/>
        <end position="77"/>
    </location>
</feature>
<evidence type="ECO:0000313" key="6">
    <source>
        <dbReference type="Proteomes" id="UP000285456"/>
    </source>
</evidence>
<dbReference type="InterPro" id="IPR050679">
    <property type="entry name" value="Bact_HTH_transcr_reg"/>
</dbReference>
<dbReference type="PRINTS" id="PR00035">
    <property type="entry name" value="HTHGNTR"/>
</dbReference>
<dbReference type="AlphaFoldDB" id="A0A417YQ01"/>
<dbReference type="PROSITE" id="PS50949">
    <property type="entry name" value="HTH_GNTR"/>
    <property type="match status" value="1"/>
</dbReference>
<name>A0A417YQ01_9BACI</name>
<dbReference type="InterPro" id="IPR000524">
    <property type="entry name" value="Tscrpt_reg_HTH_GntR"/>
</dbReference>
<dbReference type="InterPro" id="IPR036388">
    <property type="entry name" value="WH-like_DNA-bd_sf"/>
</dbReference>